<feature type="domain" description="Myb-like" evidence="5">
    <location>
        <begin position="15"/>
        <end position="65"/>
    </location>
</feature>
<dbReference type="FunFam" id="1.10.10.60:FF:000007">
    <property type="entry name" value="Two-component response regulator"/>
    <property type="match status" value="1"/>
</dbReference>
<keyword evidence="8" id="KW-1185">Reference proteome</keyword>
<dbReference type="Pfam" id="PF14379">
    <property type="entry name" value="Myb_CC_LHEQLE"/>
    <property type="match status" value="1"/>
</dbReference>
<evidence type="ECO:0000259" key="6">
    <source>
        <dbReference type="Pfam" id="PF14379"/>
    </source>
</evidence>
<evidence type="ECO:0000313" key="7">
    <source>
        <dbReference type="EMBL" id="KAF6153645.1"/>
    </source>
</evidence>
<evidence type="ECO:0000256" key="2">
    <source>
        <dbReference type="ARBA" id="ARBA00023015"/>
    </source>
</evidence>
<keyword evidence="4" id="KW-0539">Nucleus</keyword>
<dbReference type="Proteomes" id="UP000541444">
    <property type="component" value="Unassembled WGS sequence"/>
</dbReference>
<dbReference type="AlphaFoldDB" id="A0A7J7MFG6"/>
<proteinExistence type="predicted"/>
<dbReference type="Pfam" id="PF00249">
    <property type="entry name" value="Myb_DNA-binding"/>
    <property type="match status" value="1"/>
</dbReference>
<dbReference type="GO" id="GO:0003700">
    <property type="term" value="F:DNA-binding transcription factor activity"/>
    <property type="evidence" value="ECO:0007669"/>
    <property type="project" value="InterPro"/>
</dbReference>
<dbReference type="NCBIfam" id="TIGR01557">
    <property type="entry name" value="myb_SHAQKYF"/>
    <property type="match status" value="1"/>
</dbReference>
<dbReference type="PANTHER" id="PTHR31499:SF79">
    <property type="entry name" value="HTH MYB-TYPE DOMAIN-CONTAINING PROTEIN"/>
    <property type="match status" value="1"/>
</dbReference>
<comment type="caution">
    <text evidence="7">The sequence shown here is derived from an EMBL/GenBank/DDBJ whole genome shotgun (WGS) entry which is preliminary data.</text>
</comment>
<reference evidence="7 8" key="1">
    <citation type="journal article" date="2020" name="IScience">
        <title>Genome Sequencing of the Endangered Kingdonia uniflora (Circaeasteraceae, Ranunculales) Reveals Potential Mechanisms of Evolutionary Specialization.</title>
        <authorList>
            <person name="Sun Y."/>
            <person name="Deng T."/>
            <person name="Zhang A."/>
            <person name="Moore M.J."/>
            <person name="Landis J.B."/>
            <person name="Lin N."/>
            <person name="Zhang H."/>
            <person name="Zhang X."/>
            <person name="Huang J."/>
            <person name="Zhang X."/>
            <person name="Sun H."/>
            <person name="Wang H."/>
        </authorList>
    </citation>
    <scope>NUCLEOTIDE SEQUENCE [LARGE SCALE GENOMIC DNA]</scope>
    <source>
        <strain evidence="7">TB1705</strain>
        <tissue evidence="7">Leaf</tissue>
    </source>
</reference>
<keyword evidence="3" id="KW-0804">Transcription</keyword>
<dbReference type="GO" id="GO:0005634">
    <property type="term" value="C:nucleus"/>
    <property type="evidence" value="ECO:0007669"/>
    <property type="project" value="UniProtKB-SubCell"/>
</dbReference>
<feature type="domain" description="MYB-CC type transcription factor LHEQLE-containing" evidence="6">
    <location>
        <begin position="98"/>
        <end position="140"/>
    </location>
</feature>
<evidence type="ECO:0000259" key="5">
    <source>
        <dbReference type="Pfam" id="PF00249"/>
    </source>
</evidence>
<dbReference type="InterPro" id="IPR009057">
    <property type="entry name" value="Homeodomain-like_sf"/>
</dbReference>
<organism evidence="7 8">
    <name type="scientific">Kingdonia uniflora</name>
    <dbReference type="NCBI Taxonomy" id="39325"/>
    <lineage>
        <taxon>Eukaryota</taxon>
        <taxon>Viridiplantae</taxon>
        <taxon>Streptophyta</taxon>
        <taxon>Embryophyta</taxon>
        <taxon>Tracheophyta</taxon>
        <taxon>Spermatophyta</taxon>
        <taxon>Magnoliopsida</taxon>
        <taxon>Ranunculales</taxon>
        <taxon>Circaeasteraceae</taxon>
        <taxon>Kingdonia</taxon>
    </lineage>
</organism>
<dbReference type="SUPFAM" id="SSF46689">
    <property type="entry name" value="Homeodomain-like"/>
    <property type="match status" value="1"/>
</dbReference>
<keyword evidence="2" id="KW-0805">Transcription regulation</keyword>
<dbReference type="InterPro" id="IPR046955">
    <property type="entry name" value="PHR1-like"/>
</dbReference>
<evidence type="ECO:0000256" key="3">
    <source>
        <dbReference type="ARBA" id="ARBA00023163"/>
    </source>
</evidence>
<evidence type="ECO:0000313" key="8">
    <source>
        <dbReference type="Proteomes" id="UP000541444"/>
    </source>
</evidence>
<name>A0A7J7MFG6_9MAGN</name>
<dbReference type="EMBL" id="JACGCM010001560">
    <property type="protein sequence ID" value="KAF6153645.1"/>
    <property type="molecule type" value="Genomic_DNA"/>
</dbReference>
<dbReference type="InterPro" id="IPR006447">
    <property type="entry name" value="Myb_dom_plants"/>
</dbReference>
<dbReference type="OrthoDB" id="551907at2759"/>
<sequence length="213" mass="24506">MVSNRSDDGSRKQRLQWTGELRERFEMAVNRLGGADRATPKGIVKAMAFPGLTIYHVKSHLQKYRLAKFIPESFDRGRTERRKVSEMLPNFSAISGAQINEALQLQMEVQRRLKDQLDVQRHLKLRIEAQGRYLDMIADERWNVSNDLKLHNKSTSSIISMPFCGEFKSNAKESGSDSDVSTVKILDGEVFDHYELPPSHFRDTYNHSSYQLS</sequence>
<dbReference type="InterPro" id="IPR001005">
    <property type="entry name" value="SANT/Myb"/>
</dbReference>
<gene>
    <name evidence="7" type="ORF">GIB67_027512</name>
</gene>
<protein>
    <submittedName>
        <fullName evidence="7">Uncharacterized protein</fullName>
    </submittedName>
</protein>
<comment type="subcellular location">
    <subcellularLocation>
        <location evidence="1">Nucleus</location>
    </subcellularLocation>
</comment>
<dbReference type="InterPro" id="IPR025756">
    <property type="entry name" value="Myb_CC_LHEQLE"/>
</dbReference>
<evidence type="ECO:0000256" key="4">
    <source>
        <dbReference type="ARBA" id="ARBA00023242"/>
    </source>
</evidence>
<dbReference type="GO" id="GO:0003677">
    <property type="term" value="F:DNA binding"/>
    <property type="evidence" value="ECO:0007669"/>
    <property type="project" value="InterPro"/>
</dbReference>
<dbReference type="Gene3D" id="1.10.10.60">
    <property type="entry name" value="Homeodomain-like"/>
    <property type="match status" value="1"/>
</dbReference>
<accession>A0A7J7MFG6</accession>
<evidence type="ECO:0000256" key="1">
    <source>
        <dbReference type="ARBA" id="ARBA00004123"/>
    </source>
</evidence>
<dbReference type="PANTHER" id="PTHR31499">
    <property type="entry name" value="MYB FAMILY TRANSCRIPTION FACTOR PHL11"/>
    <property type="match status" value="1"/>
</dbReference>